<gene>
    <name evidence="1" type="ORF">MML48_10g00016639</name>
</gene>
<protein>
    <submittedName>
        <fullName evidence="1">Protease m1 zinc metalloprotease</fullName>
    </submittedName>
</protein>
<dbReference type="EMBL" id="CM043024">
    <property type="protein sequence ID" value="KAI4454254.1"/>
    <property type="molecule type" value="Genomic_DNA"/>
</dbReference>
<keyword evidence="1" id="KW-0645">Protease</keyword>
<evidence type="ECO:0000313" key="1">
    <source>
        <dbReference type="EMBL" id="KAI4454254.1"/>
    </source>
</evidence>
<keyword evidence="1" id="KW-0482">Metalloprotease</keyword>
<sequence>MRIRNSKSIRNSSSLSIVLVQDRNRNGELLTLASVAANPSISTREIEAQVNVSKSTASRIFKKYKLRPYALRVAQTLGLQDYNRGLAFCRKMATSKFEPTYARQAYPCFDEPNMKANFTVHLLKPKETTYIALSNMPAQREEDVEDGVMVHFQESVRMSTYLTCFIVSDFTFTEDTLANGQQFRVYATPEQVSKTEYARVIGKSVIEYFIDYFGIDFPLPKLDMAAIPDFVSGAMEHWGLVTFRETALLYSTEISSSSNKQRVATVVSHELAHSWFGNLVTMDWWNDIWLNEGFATYIEYKGVDYAEPTWQMMDQFIIADLHPVLILDATLASHPIVQTVLTPDEITAIFDTISYNKGAAILRMLEDAVGQENFKAGVTKYLKDHEFGNAVTQDLWNALQEIVLDDINITELMNTWTMQMGYPVIDVTSDGEDNYILKQRRYLTNSDAIDETVTPYSYKWMIPVTYITSDSSIPQYVWFNYTEDQVTIPKPDADWIKFNYNQVGYYRVNYETNDWERLTQHIATLSIADRAHLLEEVFRLAHSNDITYAVALNLSKYMKDETDFIPWNVMSTMMHELNIYLATSSVYPDFKIFVQEMVTNAYNTLTWEEDINDGHVKSRARMAVLNLACAMDHQGCLDQATQRFQEWLENSQALSQDLRAIIYNYGVAGGTTANWEKLYDIFVQENDASEKLKLMHALTHSNDQTLLERLIDIAKTEDVVRGQDYFTLMQYIADNPVGTSIVWDYVREHWQDLVNRFGLNERYLGRMIPAITKTFTTTARLEEMQNFFSEYPDAGAGAAARLQALETVQNNIKWLQNNKEVVEDWISNYVNQS</sequence>
<reference evidence="1" key="1">
    <citation type="submission" date="2022-04" db="EMBL/GenBank/DDBJ databases">
        <title>Chromosome-scale genome assembly of Holotrichia oblita Faldermann.</title>
        <authorList>
            <person name="Rongchong L."/>
        </authorList>
    </citation>
    <scope>NUCLEOTIDE SEQUENCE</scope>
    <source>
        <strain evidence="1">81SQS9</strain>
    </source>
</reference>
<keyword evidence="1" id="KW-0378">Hydrolase</keyword>
<accession>A0ACB9SIF1</accession>
<dbReference type="Proteomes" id="UP001056778">
    <property type="component" value="Chromosome 10"/>
</dbReference>
<organism evidence="1 2">
    <name type="scientific">Holotrichia oblita</name>
    <name type="common">Chafer beetle</name>
    <dbReference type="NCBI Taxonomy" id="644536"/>
    <lineage>
        <taxon>Eukaryota</taxon>
        <taxon>Metazoa</taxon>
        <taxon>Ecdysozoa</taxon>
        <taxon>Arthropoda</taxon>
        <taxon>Hexapoda</taxon>
        <taxon>Insecta</taxon>
        <taxon>Pterygota</taxon>
        <taxon>Neoptera</taxon>
        <taxon>Endopterygota</taxon>
        <taxon>Coleoptera</taxon>
        <taxon>Polyphaga</taxon>
        <taxon>Scarabaeiformia</taxon>
        <taxon>Scarabaeidae</taxon>
        <taxon>Melolonthinae</taxon>
        <taxon>Holotrichia</taxon>
    </lineage>
</organism>
<proteinExistence type="predicted"/>
<keyword evidence="2" id="KW-1185">Reference proteome</keyword>
<evidence type="ECO:0000313" key="2">
    <source>
        <dbReference type="Proteomes" id="UP001056778"/>
    </source>
</evidence>
<name>A0ACB9SIF1_HOLOL</name>
<comment type="caution">
    <text evidence="1">The sequence shown here is derived from an EMBL/GenBank/DDBJ whole genome shotgun (WGS) entry which is preliminary data.</text>
</comment>